<reference evidence="8 9" key="1">
    <citation type="submission" date="2016-10" db="EMBL/GenBank/DDBJ databases">
        <authorList>
            <person name="Varghese N."/>
            <person name="Submissions S."/>
        </authorList>
    </citation>
    <scope>NUCLEOTIDE SEQUENCE [LARGE SCALE GENOMIC DNA]</scope>
    <source>
        <strain evidence="8 9">Mar_2010_102</strain>
    </source>
</reference>
<evidence type="ECO:0000259" key="6">
    <source>
        <dbReference type="Pfam" id="PF05175"/>
    </source>
</evidence>
<comment type="function">
    <text evidence="5">Methylates the class 1 translation termination release factors RF1/PrfA and RF2/PrfB on the glutamine residue of the universally conserved GGQ motif.</text>
</comment>
<dbReference type="HAMAP" id="MF_02126">
    <property type="entry name" value="RF_methyltr_PrmC"/>
    <property type="match status" value="1"/>
</dbReference>
<keyword evidence="1 5" id="KW-0489">Methyltransferase</keyword>
<keyword evidence="3 5" id="KW-0949">S-adenosyl-L-methionine</keyword>
<dbReference type="EMBL" id="LT629745">
    <property type="protein sequence ID" value="SDR68024.1"/>
    <property type="molecule type" value="Genomic_DNA"/>
</dbReference>
<comment type="catalytic activity">
    <reaction evidence="4 5">
        <text>L-glutaminyl-[peptide chain release factor] + S-adenosyl-L-methionine = N(5)-methyl-L-glutaminyl-[peptide chain release factor] + S-adenosyl-L-homocysteine + H(+)</text>
        <dbReference type="Rhea" id="RHEA:42896"/>
        <dbReference type="Rhea" id="RHEA-COMP:10271"/>
        <dbReference type="Rhea" id="RHEA-COMP:10272"/>
        <dbReference type="ChEBI" id="CHEBI:15378"/>
        <dbReference type="ChEBI" id="CHEBI:30011"/>
        <dbReference type="ChEBI" id="CHEBI:57856"/>
        <dbReference type="ChEBI" id="CHEBI:59789"/>
        <dbReference type="ChEBI" id="CHEBI:61891"/>
        <dbReference type="EC" id="2.1.1.297"/>
    </reaction>
</comment>
<dbReference type="NCBIfam" id="TIGR00536">
    <property type="entry name" value="hemK_fam"/>
    <property type="match status" value="1"/>
</dbReference>
<proteinExistence type="inferred from homology"/>
<dbReference type="CDD" id="cd02440">
    <property type="entry name" value="AdoMet_MTases"/>
    <property type="match status" value="1"/>
</dbReference>
<feature type="binding site" evidence="5">
    <location>
        <begin position="122"/>
        <end position="126"/>
    </location>
    <ligand>
        <name>S-adenosyl-L-methionine</name>
        <dbReference type="ChEBI" id="CHEBI:59789"/>
    </ligand>
</feature>
<dbReference type="InterPro" id="IPR029063">
    <property type="entry name" value="SAM-dependent_MTases_sf"/>
</dbReference>
<dbReference type="NCBIfam" id="TIGR03534">
    <property type="entry name" value="RF_mod_PrmC"/>
    <property type="match status" value="1"/>
</dbReference>
<name>A0A1H1L0B5_9FLAO</name>
<evidence type="ECO:0000256" key="5">
    <source>
        <dbReference type="HAMAP-Rule" id="MF_02126"/>
    </source>
</evidence>
<dbReference type="Proteomes" id="UP000198858">
    <property type="component" value="Chromosome I"/>
</dbReference>
<keyword evidence="2 5" id="KW-0808">Transferase</keyword>
<feature type="binding site" evidence="5">
    <location>
        <position position="145"/>
    </location>
    <ligand>
        <name>S-adenosyl-L-methionine</name>
        <dbReference type="ChEBI" id="CHEBI:59789"/>
    </ligand>
</feature>
<dbReference type="Pfam" id="PF05175">
    <property type="entry name" value="MTS"/>
    <property type="match status" value="1"/>
</dbReference>
<dbReference type="Pfam" id="PF17827">
    <property type="entry name" value="PrmC_N"/>
    <property type="match status" value="1"/>
</dbReference>
<dbReference type="RefSeq" id="WP_089661136.1">
    <property type="nucleotide sequence ID" value="NZ_LT629745.1"/>
</dbReference>
<gene>
    <name evidence="5" type="primary">prmC</name>
    <name evidence="8" type="ORF">SAMN04488552_0463</name>
</gene>
<sequence>MLVSQLKVQFQEKLKDEFPQTEIESFFYILVDHYLGRRRIDVALEPDLEISEGQMSKFEKALLRLQDHEPIQYITGKTEFYGLEFYVDKNVLIPRPETEELVEWVISDFKSSQNELRILDIGTGSGCIPVSLAKNLPDSVVSSFDISTEAIAMAKKNADLNNTRVNFQNIDILSLDSLEERFDIIVSNPPYVRELEKKEMHRNVLDFEPKLALYVEDVRPLVFYEKIASLAMTSLEQSGALYFEINQYLSEETKTMVENLGFEAELKKDIFGNYRMLKATRK</sequence>
<dbReference type="InterPro" id="IPR007848">
    <property type="entry name" value="Small_mtfrase_dom"/>
</dbReference>
<dbReference type="PANTHER" id="PTHR18895">
    <property type="entry name" value="HEMK METHYLTRANSFERASE"/>
    <property type="match status" value="1"/>
</dbReference>
<dbReference type="PANTHER" id="PTHR18895:SF74">
    <property type="entry name" value="MTRF1L RELEASE FACTOR GLUTAMINE METHYLTRANSFERASE"/>
    <property type="match status" value="1"/>
</dbReference>
<feature type="binding site" evidence="5">
    <location>
        <position position="188"/>
    </location>
    <ligand>
        <name>S-adenosyl-L-methionine</name>
        <dbReference type="ChEBI" id="CHEBI:59789"/>
    </ligand>
</feature>
<dbReference type="GO" id="GO:0003676">
    <property type="term" value="F:nucleic acid binding"/>
    <property type="evidence" value="ECO:0007669"/>
    <property type="project" value="InterPro"/>
</dbReference>
<dbReference type="STRING" id="1250231.SAMN04488552_0463"/>
<dbReference type="Gene3D" id="3.40.50.150">
    <property type="entry name" value="Vaccinia Virus protein VP39"/>
    <property type="match status" value="1"/>
</dbReference>
<keyword evidence="9" id="KW-1185">Reference proteome</keyword>
<comment type="caution">
    <text evidence="5">Lacks conserved residue(s) required for the propagation of feature annotation.</text>
</comment>
<evidence type="ECO:0000259" key="7">
    <source>
        <dbReference type="Pfam" id="PF17827"/>
    </source>
</evidence>
<dbReference type="PROSITE" id="PS00092">
    <property type="entry name" value="N6_MTASE"/>
    <property type="match status" value="1"/>
</dbReference>
<dbReference type="SUPFAM" id="SSF53335">
    <property type="entry name" value="S-adenosyl-L-methionine-dependent methyltransferases"/>
    <property type="match status" value="1"/>
</dbReference>
<protein>
    <recommendedName>
        <fullName evidence="5">Release factor glutamine methyltransferase</fullName>
        <shortName evidence="5">RF MTase</shortName>
        <ecNumber evidence="5">2.1.1.297</ecNumber>
    </recommendedName>
    <alternativeName>
        <fullName evidence="5">N5-glutamine methyltransferase PrmC</fullName>
    </alternativeName>
    <alternativeName>
        <fullName evidence="5">Protein-(glutamine-N5) MTase PrmC</fullName>
    </alternativeName>
    <alternativeName>
        <fullName evidence="5">Protein-glutamine N-methyltransferase PrmC</fullName>
    </alternativeName>
</protein>
<evidence type="ECO:0000313" key="8">
    <source>
        <dbReference type="EMBL" id="SDR68024.1"/>
    </source>
</evidence>
<dbReference type="InterPro" id="IPR002052">
    <property type="entry name" value="DNA_methylase_N6_adenine_CS"/>
</dbReference>
<feature type="domain" description="Release factor glutamine methyltransferase N-terminal" evidence="7">
    <location>
        <begin position="14"/>
        <end position="76"/>
    </location>
</feature>
<dbReference type="EC" id="2.1.1.297" evidence="5"/>
<feature type="binding site" evidence="5">
    <location>
        <begin position="188"/>
        <end position="191"/>
    </location>
    <ligand>
        <name>substrate</name>
    </ligand>
</feature>
<dbReference type="AlphaFoldDB" id="A0A1H1L0B5"/>
<dbReference type="GO" id="GO:0032259">
    <property type="term" value="P:methylation"/>
    <property type="evidence" value="ECO:0007669"/>
    <property type="project" value="UniProtKB-KW"/>
</dbReference>
<evidence type="ECO:0000256" key="1">
    <source>
        <dbReference type="ARBA" id="ARBA00022603"/>
    </source>
</evidence>
<dbReference type="GO" id="GO:0102559">
    <property type="term" value="F:peptide chain release factor N(5)-glutamine methyltransferase activity"/>
    <property type="evidence" value="ECO:0007669"/>
    <property type="project" value="UniProtKB-EC"/>
</dbReference>
<evidence type="ECO:0000256" key="2">
    <source>
        <dbReference type="ARBA" id="ARBA00022679"/>
    </source>
</evidence>
<dbReference type="InterPro" id="IPR040758">
    <property type="entry name" value="PrmC_N"/>
</dbReference>
<dbReference type="InterPro" id="IPR019874">
    <property type="entry name" value="RF_methyltr_PrmC"/>
</dbReference>
<dbReference type="InterPro" id="IPR050320">
    <property type="entry name" value="N5-glutamine_MTase"/>
</dbReference>
<evidence type="ECO:0000256" key="3">
    <source>
        <dbReference type="ARBA" id="ARBA00022691"/>
    </source>
</evidence>
<organism evidence="8 9">
    <name type="scientific">Christiangramia echinicola</name>
    <dbReference type="NCBI Taxonomy" id="279359"/>
    <lineage>
        <taxon>Bacteria</taxon>
        <taxon>Pseudomonadati</taxon>
        <taxon>Bacteroidota</taxon>
        <taxon>Flavobacteriia</taxon>
        <taxon>Flavobacteriales</taxon>
        <taxon>Flavobacteriaceae</taxon>
        <taxon>Christiangramia</taxon>
    </lineage>
</organism>
<dbReference type="InterPro" id="IPR004556">
    <property type="entry name" value="HemK-like"/>
</dbReference>
<comment type="similarity">
    <text evidence="5">Belongs to the protein N5-glutamine methyltransferase family. PrmC subfamily.</text>
</comment>
<feature type="domain" description="Methyltransferase small" evidence="6">
    <location>
        <begin position="111"/>
        <end position="198"/>
    </location>
</feature>
<accession>A0A1H1L0B5</accession>
<dbReference type="Gene3D" id="1.10.8.10">
    <property type="entry name" value="DNA helicase RuvA subunit, C-terminal domain"/>
    <property type="match status" value="1"/>
</dbReference>
<evidence type="ECO:0000313" key="9">
    <source>
        <dbReference type="Proteomes" id="UP000198858"/>
    </source>
</evidence>
<evidence type="ECO:0000256" key="4">
    <source>
        <dbReference type="ARBA" id="ARBA00048391"/>
    </source>
</evidence>